<reference evidence="1 2" key="1">
    <citation type="submission" date="2015-05" db="EMBL/GenBank/DDBJ databases">
        <title>Evolution of Trichinella species and genotypes.</title>
        <authorList>
            <person name="Korhonen P.K."/>
            <person name="Edoardo P."/>
            <person name="Giuseppe L.R."/>
            <person name="Gasser R.B."/>
        </authorList>
    </citation>
    <scope>NUCLEOTIDE SEQUENCE [LARGE SCALE GENOMIC DNA]</scope>
    <source>
        <strain evidence="1">ISS10</strain>
    </source>
</reference>
<comment type="caution">
    <text evidence="1">The sequence shown here is derived from an EMBL/GenBank/DDBJ whole genome shotgun (WGS) entry which is preliminary data.</text>
</comment>
<dbReference type="Proteomes" id="UP000054721">
    <property type="component" value="Unassembled WGS sequence"/>
</dbReference>
<evidence type="ECO:0000313" key="2">
    <source>
        <dbReference type="Proteomes" id="UP000054721"/>
    </source>
</evidence>
<accession>A0A0V1LIY6</accession>
<dbReference type="EMBL" id="JYDW01000041">
    <property type="protein sequence ID" value="KRZ59467.1"/>
    <property type="molecule type" value="Genomic_DNA"/>
</dbReference>
<dbReference type="AlphaFoldDB" id="A0A0V1LIY6"/>
<gene>
    <name evidence="1" type="ORF">T02_9567</name>
</gene>
<organism evidence="1 2">
    <name type="scientific">Trichinella nativa</name>
    <dbReference type="NCBI Taxonomy" id="6335"/>
    <lineage>
        <taxon>Eukaryota</taxon>
        <taxon>Metazoa</taxon>
        <taxon>Ecdysozoa</taxon>
        <taxon>Nematoda</taxon>
        <taxon>Enoplea</taxon>
        <taxon>Dorylaimia</taxon>
        <taxon>Trichinellida</taxon>
        <taxon>Trichinellidae</taxon>
        <taxon>Trichinella</taxon>
    </lineage>
</organism>
<proteinExistence type="predicted"/>
<keyword evidence="2" id="KW-1185">Reference proteome</keyword>
<protein>
    <submittedName>
        <fullName evidence="1">Uncharacterized protein</fullName>
    </submittedName>
</protein>
<sequence length="111" mass="12180">MKEIKKSVRQFLTVNTNNFNPRTPIGQPSERGLGQLITVSDLQVLQHETAFHDGGQAAISKCAHTGDVQLSQLGQMPKMQQSGFGDCVAVFQRHVFKLGATVADRFQRVVG</sequence>
<evidence type="ECO:0000313" key="1">
    <source>
        <dbReference type="EMBL" id="KRZ59467.1"/>
    </source>
</evidence>
<name>A0A0V1LIY6_9BILA</name>
<dbReference type="OrthoDB" id="125347at2759"/>